<dbReference type="Proteomes" id="UP000319817">
    <property type="component" value="Chromosome"/>
</dbReference>
<dbReference type="EMBL" id="CP036526">
    <property type="protein sequence ID" value="QDT11825.1"/>
    <property type="molecule type" value="Genomic_DNA"/>
</dbReference>
<dbReference type="AlphaFoldDB" id="A0A517NXF7"/>
<evidence type="ECO:0000313" key="1">
    <source>
        <dbReference type="EMBL" id="QDT11825.1"/>
    </source>
</evidence>
<accession>A0A517NXF7</accession>
<keyword evidence="2" id="KW-1185">Reference proteome</keyword>
<gene>
    <name evidence="1" type="ORF">K239x_38250</name>
</gene>
<protein>
    <submittedName>
        <fullName evidence="1">Uncharacterized protein</fullName>
    </submittedName>
</protein>
<proteinExistence type="predicted"/>
<sequence>MNENSLTILDRTVAYFSFGSKINGDGKPSSRKAVPLIITPVGSKGAWTTVFQLRRNSDGWKRRPSNCRLVINSKPGSFAVGRYQILICCRKHKRGQAQKGSGLFLPR</sequence>
<reference evidence="1 2" key="1">
    <citation type="submission" date="2019-02" db="EMBL/GenBank/DDBJ databases">
        <title>Deep-cultivation of Planctomycetes and their phenomic and genomic characterization uncovers novel biology.</title>
        <authorList>
            <person name="Wiegand S."/>
            <person name="Jogler M."/>
            <person name="Boedeker C."/>
            <person name="Pinto D."/>
            <person name="Vollmers J."/>
            <person name="Rivas-Marin E."/>
            <person name="Kohn T."/>
            <person name="Peeters S.H."/>
            <person name="Heuer A."/>
            <person name="Rast P."/>
            <person name="Oberbeckmann S."/>
            <person name="Bunk B."/>
            <person name="Jeske O."/>
            <person name="Meyerdierks A."/>
            <person name="Storesund J.E."/>
            <person name="Kallscheuer N."/>
            <person name="Luecker S."/>
            <person name="Lage O.M."/>
            <person name="Pohl T."/>
            <person name="Merkel B.J."/>
            <person name="Hornburger P."/>
            <person name="Mueller R.-W."/>
            <person name="Bruemmer F."/>
            <person name="Labrenz M."/>
            <person name="Spormann A.M."/>
            <person name="Op den Camp H."/>
            <person name="Overmann J."/>
            <person name="Amann R."/>
            <person name="Jetten M.S.M."/>
            <person name="Mascher T."/>
            <person name="Medema M.H."/>
            <person name="Devos D.P."/>
            <person name="Kaster A.-K."/>
            <person name="Ovreas L."/>
            <person name="Rohde M."/>
            <person name="Galperin M.Y."/>
            <person name="Jogler C."/>
        </authorList>
    </citation>
    <scope>NUCLEOTIDE SEQUENCE [LARGE SCALE GENOMIC DNA]</scope>
    <source>
        <strain evidence="1 2">K23_9</strain>
    </source>
</reference>
<organism evidence="1 2">
    <name type="scientific">Stieleria marina</name>
    <dbReference type="NCBI Taxonomy" id="1930275"/>
    <lineage>
        <taxon>Bacteria</taxon>
        <taxon>Pseudomonadati</taxon>
        <taxon>Planctomycetota</taxon>
        <taxon>Planctomycetia</taxon>
        <taxon>Pirellulales</taxon>
        <taxon>Pirellulaceae</taxon>
        <taxon>Stieleria</taxon>
    </lineage>
</organism>
<name>A0A517NXF7_9BACT</name>
<evidence type="ECO:0000313" key="2">
    <source>
        <dbReference type="Proteomes" id="UP000319817"/>
    </source>
</evidence>